<sequence>MKKINIRKTVAGTALAAAAAGAISLGAGTAAAETAGVPDGQYNLVVGSPINGLTAPGIGQTPVTIKDGVLTVAGQSGRLTPTADGAKAVIAGQPVRLTGFDGQYGVEVLGSTWGQLHRR</sequence>
<evidence type="ECO:0000313" key="3">
    <source>
        <dbReference type="Proteomes" id="UP001501035"/>
    </source>
</evidence>
<keyword evidence="3" id="KW-1185">Reference proteome</keyword>
<evidence type="ECO:0000313" key="2">
    <source>
        <dbReference type="EMBL" id="GAA3042997.1"/>
    </source>
</evidence>
<dbReference type="RefSeq" id="WP_344716788.1">
    <property type="nucleotide sequence ID" value="NZ_BAAAVS010000046.1"/>
</dbReference>
<dbReference type="Proteomes" id="UP001501035">
    <property type="component" value="Unassembled WGS sequence"/>
</dbReference>
<name>A0ABP6LGI4_9ACTN</name>
<reference evidence="3" key="1">
    <citation type="journal article" date="2019" name="Int. J. Syst. Evol. Microbiol.">
        <title>The Global Catalogue of Microorganisms (GCM) 10K type strain sequencing project: providing services to taxonomists for standard genome sequencing and annotation.</title>
        <authorList>
            <consortium name="The Broad Institute Genomics Platform"/>
            <consortium name="The Broad Institute Genome Sequencing Center for Infectious Disease"/>
            <person name="Wu L."/>
            <person name="Ma J."/>
        </authorList>
    </citation>
    <scope>NUCLEOTIDE SEQUENCE [LARGE SCALE GENOMIC DNA]</scope>
    <source>
        <strain evidence="3">JCM 14234</strain>
    </source>
</reference>
<comment type="caution">
    <text evidence="2">The sequence shown here is derived from an EMBL/GenBank/DDBJ whole genome shotgun (WGS) entry which is preliminary data.</text>
</comment>
<gene>
    <name evidence="2" type="ORF">GCM10010528_23270</name>
</gene>
<dbReference type="EMBL" id="BAAAVS010000046">
    <property type="protein sequence ID" value="GAA3042997.1"/>
    <property type="molecule type" value="Genomic_DNA"/>
</dbReference>
<dbReference type="PROSITE" id="PS51318">
    <property type="entry name" value="TAT"/>
    <property type="match status" value="1"/>
</dbReference>
<keyword evidence="1" id="KW-0732">Signal</keyword>
<feature type="signal peptide" evidence="1">
    <location>
        <begin position="1"/>
        <end position="32"/>
    </location>
</feature>
<protein>
    <submittedName>
        <fullName evidence="2">Uncharacterized protein</fullName>
    </submittedName>
</protein>
<evidence type="ECO:0000256" key="1">
    <source>
        <dbReference type="SAM" id="SignalP"/>
    </source>
</evidence>
<feature type="chain" id="PRO_5045156353" evidence="1">
    <location>
        <begin position="33"/>
        <end position="119"/>
    </location>
</feature>
<accession>A0ABP6LGI4</accession>
<organism evidence="2 3">
    <name type="scientific">Gordonia defluvii</name>
    <dbReference type="NCBI Taxonomy" id="283718"/>
    <lineage>
        <taxon>Bacteria</taxon>
        <taxon>Bacillati</taxon>
        <taxon>Actinomycetota</taxon>
        <taxon>Actinomycetes</taxon>
        <taxon>Mycobacteriales</taxon>
        <taxon>Gordoniaceae</taxon>
        <taxon>Gordonia</taxon>
    </lineage>
</organism>
<proteinExistence type="predicted"/>
<dbReference type="InterPro" id="IPR006311">
    <property type="entry name" value="TAT_signal"/>
</dbReference>